<dbReference type="AlphaFoldDB" id="A0A8C9W8T9"/>
<dbReference type="SMART" id="SM00034">
    <property type="entry name" value="CLECT"/>
    <property type="match status" value="1"/>
</dbReference>
<dbReference type="Ensembl" id="ENSSFOT00015059785.1">
    <property type="protein sequence ID" value="ENSSFOP00015071719.1"/>
    <property type="gene ID" value="ENSSFOG00015026569.1"/>
</dbReference>
<evidence type="ECO:0000313" key="3">
    <source>
        <dbReference type="Proteomes" id="UP000694397"/>
    </source>
</evidence>
<dbReference type="InterPro" id="IPR001304">
    <property type="entry name" value="C-type_lectin-like"/>
</dbReference>
<evidence type="ECO:0000259" key="1">
    <source>
        <dbReference type="PROSITE" id="PS50041"/>
    </source>
</evidence>
<reference evidence="2" key="2">
    <citation type="submission" date="2025-08" db="UniProtKB">
        <authorList>
            <consortium name="Ensembl"/>
        </authorList>
    </citation>
    <scope>IDENTIFICATION</scope>
</reference>
<dbReference type="InterPro" id="IPR016187">
    <property type="entry name" value="CTDL_fold"/>
</dbReference>
<dbReference type="PANTHER" id="PTHR45784:SF3">
    <property type="entry name" value="C-TYPE LECTIN DOMAIN FAMILY 4 MEMBER K-LIKE-RELATED"/>
    <property type="match status" value="1"/>
</dbReference>
<feature type="domain" description="C-type lectin" evidence="1">
    <location>
        <begin position="10"/>
        <end position="135"/>
    </location>
</feature>
<reference evidence="2" key="3">
    <citation type="submission" date="2025-09" db="UniProtKB">
        <authorList>
            <consortium name="Ensembl"/>
        </authorList>
    </citation>
    <scope>IDENTIFICATION</scope>
</reference>
<sequence length="140" mass="15807">CKFDWSLKSYPFICIHLVRSFLRMCHLGKWTDALQHCESAGGQLVSISSPDVQATVSQALGGSARSGNAWIGLRQSVCTGRWYWLSEESLAFTRWAAGEPSLRYENKCAGVSLEPQRNFTWSAENCCAARPFVCYFYTQY</sequence>
<dbReference type="Gene3D" id="3.10.100.10">
    <property type="entry name" value="Mannose-Binding Protein A, subunit A"/>
    <property type="match status" value="1"/>
</dbReference>
<keyword evidence="3" id="KW-1185">Reference proteome</keyword>
<dbReference type="OrthoDB" id="7357196at2759"/>
<name>A0A8C9W8T9_SCLFO</name>
<dbReference type="SUPFAM" id="SSF56436">
    <property type="entry name" value="C-type lectin-like"/>
    <property type="match status" value="1"/>
</dbReference>
<organism evidence="2 3">
    <name type="scientific">Scleropages formosus</name>
    <name type="common">Asian bonytongue</name>
    <name type="synonym">Osteoglossum formosum</name>
    <dbReference type="NCBI Taxonomy" id="113540"/>
    <lineage>
        <taxon>Eukaryota</taxon>
        <taxon>Metazoa</taxon>
        <taxon>Chordata</taxon>
        <taxon>Craniata</taxon>
        <taxon>Vertebrata</taxon>
        <taxon>Euteleostomi</taxon>
        <taxon>Actinopterygii</taxon>
        <taxon>Neopterygii</taxon>
        <taxon>Teleostei</taxon>
        <taxon>Osteoglossocephala</taxon>
        <taxon>Osteoglossomorpha</taxon>
        <taxon>Osteoglossiformes</taxon>
        <taxon>Osteoglossidae</taxon>
        <taxon>Scleropages</taxon>
    </lineage>
</organism>
<protein>
    <recommendedName>
        <fullName evidence="1">C-type lectin domain-containing protein</fullName>
    </recommendedName>
</protein>
<accession>A0A8C9W8T9</accession>
<dbReference type="PROSITE" id="PS50041">
    <property type="entry name" value="C_TYPE_LECTIN_2"/>
    <property type="match status" value="1"/>
</dbReference>
<dbReference type="CDD" id="cd00037">
    <property type="entry name" value="CLECT"/>
    <property type="match status" value="1"/>
</dbReference>
<dbReference type="Pfam" id="PF00059">
    <property type="entry name" value="Lectin_C"/>
    <property type="match status" value="1"/>
</dbReference>
<proteinExistence type="predicted"/>
<reference evidence="2 3" key="1">
    <citation type="submission" date="2019-04" db="EMBL/GenBank/DDBJ databases">
        <authorList>
            <consortium name="Wellcome Sanger Institute Data Sharing"/>
        </authorList>
    </citation>
    <scope>NUCLEOTIDE SEQUENCE [LARGE SCALE GENOMIC DNA]</scope>
</reference>
<dbReference type="Proteomes" id="UP000694397">
    <property type="component" value="Chromosome 8"/>
</dbReference>
<dbReference type="InterPro" id="IPR016186">
    <property type="entry name" value="C-type_lectin-like/link_sf"/>
</dbReference>
<dbReference type="GeneTree" id="ENSGT00940000174712"/>
<dbReference type="PANTHER" id="PTHR45784">
    <property type="entry name" value="C-TYPE LECTIN DOMAIN FAMILY 20 MEMBER A-RELATED"/>
    <property type="match status" value="1"/>
</dbReference>
<evidence type="ECO:0000313" key="2">
    <source>
        <dbReference type="Ensembl" id="ENSSFOP00015071719.1"/>
    </source>
</evidence>